<evidence type="ECO:0000313" key="2">
    <source>
        <dbReference type="Proteomes" id="UP001341281"/>
    </source>
</evidence>
<dbReference type="SUPFAM" id="SSF81383">
    <property type="entry name" value="F-box domain"/>
    <property type="match status" value="1"/>
</dbReference>
<sequence>MAPPSPNLTGDAVAEILLRHRPEDPASLVRASLVCKPWRRILSDPTFPRRYRELHRTPPLLGFLDGAYACEALISGSFVPVAPRVPPLIKPALEPASVRRAVDCRHGRVLVHTVGATTTRAVLALWDPVTGDHRVIRCRNPDVRSYNQRAAVLCSAAGCDHRDCHGGPFAVVTVGNAVAGPPRAVAWAYSSEAAAWSASVSLDLGQDPSDVSGRGAIVGDGLYFLLGRGTAILKYHLGEHCLSVIDSPCVSTKPMVLMAMEDEGSLGLAGVLGSTLHLWSRKVDDDDPTMGVETTWVQHRVIDLGNLLPLDGRSYHEAYVTGFAEGVHALFVSTDATIFVFELKSERVRKVGQVGFYYDVLPFMRFCIPDFASSKIGIGSGDGLK</sequence>
<organism evidence="1 2">
    <name type="scientific">Paspalum notatum var. saurae</name>
    <dbReference type="NCBI Taxonomy" id="547442"/>
    <lineage>
        <taxon>Eukaryota</taxon>
        <taxon>Viridiplantae</taxon>
        <taxon>Streptophyta</taxon>
        <taxon>Embryophyta</taxon>
        <taxon>Tracheophyta</taxon>
        <taxon>Spermatophyta</taxon>
        <taxon>Magnoliopsida</taxon>
        <taxon>Liliopsida</taxon>
        <taxon>Poales</taxon>
        <taxon>Poaceae</taxon>
        <taxon>PACMAD clade</taxon>
        <taxon>Panicoideae</taxon>
        <taxon>Andropogonodae</taxon>
        <taxon>Paspaleae</taxon>
        <taxon>Paspalinae</taxon>
        <taxon>Paspalum</taxon>
    </lineage>
</organism>
<gene>
    <name evidence="1" type="ORF">U9M48_011577</name>
</gene>
<protein>
    <recommendedName>
        <fullName evidence="3">F-box domain-containing protein</fullName>
    </recommendedName>
</protein>
<dbReference type="InterPro" id="IPR036047">
    <property type="entry name" value="F-box-like_dom_sf"/>
</dbReference>
<dbReference type="EMBL" id="CP144747">
    <property type="protein sequence ID" value="WVZ61756.1"/>
    <property type="molecule type" value="Genomic_DNA"/>
</dbReference>
<keyword evidence="2" id="KW-1185">Reference proteome</keyword>
<evidence type="ECO:0000313" key="1">
    <source>
        <dbReference type="EMBL" id="WVZ61756.1"/>
    </source>
</evidence>
<dbReference type="AlphaFoldDB" id="A0AAQ3SW38"/>
<accession>A0AAQ3SW38</accession>
<dbReference type="Proteomes" id="UP001341281">
    <property type="component" value="Chromosome 03"/>
</dbReference>
<dbReference type="PANTHER" id="PTHR32133">
    <property type="entry name" value="OS07G0120400 PROTEIN"/>
    <property type="match status" value="1"/>
</dbReference>
<proteinExistence type="predicted"/>
<evidence type="ECO:0008006" key="3">
    <source>
        <dbReference type="Google" id="ProtNLM"/>
    </source>
</evidence>
<name>A0AAQ3SW38_PASNO</name>
<reference evidence="1 2" key="1">
    <citation type="submission" date="2024-02" db="EMBL/GenBank/DDBJ databases">
        <title>High-quality chromosome-scale genome assembly of Pensacola bahiagrass (Paspalum notatum Flugge var. saurae).</title>
        <authorList>
            <person name="Vega J.M."/>
            <person name="Podio M."/>
            <person name="Orjuela J."/>
            <person name="Siena L.A."/>
            <person name="Pessino S.C."/>
            <person name="Combes M.C."/>
            <person name="Mariac C."/>
            <person name="Albertini E."/>
            <person name="Pupilli F."/>
            <person name="Ortiz J.P.A."/>
            <person name="Leblanc O."/>
        </authorList>
    </citation>
    <scope>NUCLEOTIDE SEQUENCE [LARGE SCALE GENOMIC DNA]</scope>
    <source>
        <strain evidence="1">R1</strain>
        <tissue evidence="1">Leaf</tissue>
    </source>
</reference>